<protein>
    <submittedName>
        <fullName evidence="1">Uncharacterized protein</fullName>
    </submittedName>
</protein>
<comment type="caution">
    <text evidence="1">The sequence shown here is derived from an EMBL/GenBank/DDBJ whole genome shotgun (WGS) entry which is preliminary data.</text>
</comment>
<sequence length="210" mass="22263">MAQQGDGWPMGLQPVSRIRVGFSRNPDVSSASASFSALLTSSPTSSDSSSDLDTESTGSFFHDRSITLGRLIGASSVLNLSRRSTRVRNRKLAGMDTEKHGKPRTRPCLLSLCLGRDSVNVEENRNIGIAAAALSLGHFLAIERKAAAPRDGRSVLPPAYSPDEMSIVQAAGQSSNSLFVDGRIAPPLRSPGKTQVNTGISASFCCVCTR</sequence>
<proteinExistence type="predicted"/>
<accession>A0ACB9L4D7</accession>
<evidence type="ECO:0000313" key="1">
    <source>
        <dbReference type="EMBL" id="KAI4304639.1"/>
    </source>
</evidence>
<gene>
    <name evidence="1" type="ORF">MLD38_040119</name>
</gene>
<dbReference type="EMBL" id="CM042891">
    <property type="protein sequence ID" value="KAI4304639.1"/>
    <property type="molecule type" value="Genomic_DNA"/>
</dbReference>
<keyword evidence="2" id="KW-1185">Reference proteome</keyword>
<evidence type="ECO:0000313" key="2">
    <source>
        <dbReference type="Proteomes" id="UP001057402"/>
    </source>
</evidence>
<dbReference type="Proteomes" id="UP001057402">
    <property type="component" value="Chromosome 12"/>
</dbReference>
<name>A0ACB9L4D7_9MYRT</name>
<reference evidence="2" key="1">
    <citation type="journal article" date="2023" name="Front. Plant Sci.">
        <title>Chromosomal-level genome assembly of Melastoma candidum provides insights into trichome evolution.</title>
        <authorList>
            <person name="Zhong Y."/>
            <person name="Wu W."/>
            <person name="Sun C."/>
            <person name="Zou P."/>
            <person name="Liu Y."/>
            <person name="Dai S."/>
            <person name="Zhou R."/>
        </authorList>
    </citation>
    <scope>NUCLEOTIDE SEQUENCE [LARGE SCALE GENOMIC DNA]</scope>
</reference>
<organism evidence="1 2">
    <name type="scientific">Melastoma candidum</name>
    <dbReference type="NCBI Taxonomy" id="119954"/>
    <lineage>
        <taxon>Eukaryota</taxon>
        <taxon>Viridiplantae</taxon>
        <taxon>Streptophyta</taxon>
        <taxon>Embryophyta</taxon>
        <taxon>Tracheophyta</taxon>
        <taxon>Spermatophyta</taxon>
        <taxon>Magnoliopsida</taxon>
        <taxon>eudicotyledons</taxon>
        <taxon>Gunneridae</taxon>
        <taxon>Pentapetalae</taxon>
        <taxon>rosids</taxon>
        <taxon>malvids</taxon>
        <taxon>Myrtales</taxon>
        <taxon>Melastomataceae</taxon>
        <taxon>Melastomatoideae</taxon>
        <taxon>Melastomateae</taxon>
        <taxon>Melastoma</taxon>
    </lineage>
</organism>